<evidence type="ECO:0000313" key="2">
    <source>
        <dbReference type="Proteomes" id="UP001284771"/>
    </source>
</evidence>
<comment type="caution">
    <text evidence="1">The sequence shown here is derived from an EMBL/GenBank/DDBJ whole genome shotgun (WGS) entry which is preliminary data.</text>
</comment>
<organism evidence="1 2">
    <name type="scientific">Priestia flexa</name>
    <dbReference type="NCBI Taxonomy" id="86664"/>
    <lineage>
        <taxon>Bacteria</taxon>
        <taxon>Bacillati</taxon>
        <taxon>Bacillota</taxon>
        <taxon>Bacilli</taxon>
        <taxon>Bacillales</taxon>
        <taxon>Bacillaceae</taxon>
        <taxon>Priestia</taxon>
    </lineage>
</organism>
<protein>
    <recommendedName>
        <fullName evidence="3">Phage protein</fullName>
    </recommendedName>
</protein>
<evidence type="ECO:0000313" key="1">
    <source>
        <dbReference type="EMBL" id="MDW8515138.1"/>
    </source>
</evidence>
<keyword evidence="2" id="KW-1185">Reference proteome</keyword>
<name>A0ABU4J2D2_9BACI</name>
<reference evidence="2" key="1">
    <citation type="submission" date="2023-07" db="EMBL/GenBank/DDBJ databases">
        <title>Draft genomic sequences of Priestia flexa CCM isolated from the soil of an abandoned mine contaminated by free cyanide in the high Andean zone of Tacna, Peru.</title>
        <authorList>
            <person name="Caceda Quiroz C.J."/>
            <person name="Maraza Chooque G.J."/>
            <person name="Fora Quispe G.L."/>
            <person name="Carpio Mamani M."/>
        </authorList>
    </citation>
    <scope>NUCLEOTIDE SEQUENCE [LARGE SCALE GENOMIC DNA]</scope>
    <source>
        <strain evidence="2">CCM</strain>
    </source>
</reference>
<dbReference type="RefSeq" id="WP_318757226.1">
    <property type="nucleotide sequence ID" value="NZ_JAWUZT010000005.1"/>
</dbReference>
<dbReference type="EMBL" id="JAWUZT010000005">
    <property type="protein sequence ID" value="MDW8515138.1"/>
    <property type="molecule type" value="Genomic_DNA"/>
</dbReference>
<sequence length="265" mass="31228">MSLLELLRSDGSIIINKKLAHAIGVDATIMYSELISKHFYFEARQELTDDGFFFNTVEHMQADTALSKYQQSKAIKKLVELDLIKHRNKGLPQRRYFKVMLNSELKVSQLLATGEKLKNSTFKSKKTKQTEVEKVDSNNTKVNNTDLINKEKGANREFALSFYSFKSKYSVDEESIEVIEHYLERYHFYQRKSHPNLKAHQWQTVIDELYYGECNKPDGYEEFTGYELKYIIDEHFKTKYENCDYNILHFISGQIRALRYYELGC</sequence>
<evidence type="ECO:0008006" key="3">
    <source>
        <dbReference type="Google" id="ProtNLM"/>
    </source>
</evidence>
<accession>A0ABU4J2D2</accession>
<dbReference type="Proteomes" id="UP001284771">
    <property type="component" value="Unassembled WGS sequence"/>
</dbReference>
<gene>
    <name evidence="1" type="ORF">RIB56_03255</name>
</gene>
<proteinExistence type="predicted"/>